<dbReference type="Proteomes" id="UP000031552">
    <property type="component" value="Unassembled WGS sequence"/>
</dbReference>
<keyword evidence="1" id="KW-0732">Signal</keyword>
<dbReference type="eggNOG" id="ENOG50335QD">
    <property type="taxonomic scope" value="Bacteria"/>
</dbReference>
<dbReference type="AlphaFoldDB" id="A0A090CYT5"/>
<dbReference type="EMBL" id="CCEJ010000004">
    <property type="protein sequence ID" value="CDR33872.1"/>
    <property type="molecule type" value="Genomic_DNA"/>
</dbReference>
<reference evidence="2" key="1">
    <citation type="submission" date="2013-12" db="EMBL/GenBank/DDBJ databases">
        <authorList>
            <person name="Linke B."/>
        </authorList>
    </citation>
    <scope>NUCLEOTIDE SEQUENCE [LARGE SCALE GENOMIC DNA]</scope>
    <source>
        <strain evidence="2">CRIB-18</strain>
    </source>
</reference>
<accession>A0A090CYT5</accession>
<organism evidence="2 3">
    <name type="scientific">Candidatus Criblamydia sequanensis CRIB-18</name>
    <dbReference type="NCBI Taxonomy" id="1437425"/>
    <lineage>
        <taxon>Bacteria</taxon>
        <taxon>Pseudomonadati</taxon>
        <taxon>Chlamydiota</taxon>
        <taxon>Chlamydiia</taxon>
        <taxon>Parachlamydiales</taxon>
        <taxon>Candidatus Criblamydiaceae</taxon>
        <taxon>Candidatus Criblamydia</taxon>
    </lineage>
</organism>
<dbReference type="OrthoDB" id="21458at2"/>
<feature type="signal peptide" evidence="1">
    <location>
        <begin position="1"/>
        <end position="24"/>
    </location>
</feature>
<gene>
    <name evidence="2" type="ORF">CSEC_1046</name>
</gene>
<dbReference type="RefSeq" id="WP_041017407.1">
    <property type="nucleotide sequence ID" value="NZ_CCEJ010000004.1"/>
</dbReference>
<feature type="chain" id="PRO_5001853611" evidence="1">
    <location>
        <begin position="25"/>
        <end position="195"/>
    </location>
</feature>
<reference evidence="2" key="2">
    <citation type="submission" date="2014-09" db="EMBL/GenBank/DDBJ databases">
        <title>Criblamydia sequanensis harbors a mega-plasmid encoding arsenite resistance.</title>
        <authorList>
            <person name="Bertelli C."/>
            <person name="Goesmann A."/>
            <person name="Greub G."/>
        </authorList>
    </citation>
    <scope>NUCLEOTIDE SEQUENCE [LARGE SCALE GENOMIC DNA]</scope>
    <source>
        <strain evidence="2">CRIB-18</strain>
    </source>
</reference>
<evidence type="ECO:0000256" key="1">
    <source>
        <dbReference type="SAM" id="SignalP"/>
    </source>
</evidence>
<comment type="caution">
    <text evidence="2">The sequence shown here is derived from an EMBL/GenBank/DDBJ whole genome shotgun (WGS) entry which is preliminary data.</text>
</comment>
<sequence>MYFKNILLTVFLIPSLFGTTSAFSEIETVVISWAPGLCLESCRRNAESRFSSMPQVAEAVVSPGSDTATFRWKPTARFSFEDLNFAVRGVGLRVDSLIIKVRGLISHDSRNVFLTSLEDGTVFLLLGRIDVEPSMTPIQNSVYSRQLSPALRDRLIKAQNEYKVVTVVGPIFEPNRNNTNLQLIVQTMSETPSLR</sequence>
<dbReference type="STRING" id="1437425.CSEC_1046"/>
<proteinExistence type="predicted"/>
<keyword evidence="3" id="KW-1185">Reference proteome</keyword>
<protein>
    <submittedName>
        <fullName evidence="2">Conserved putative secreted protein</fullName>
    </submittedName>
</protein>
<name>A0A090CYT5_9BACT</name>
<evidence type="ECO:0000313" key="3">
    <source>
        <dbReference type="Proteomes" id="UP000031552"/>
    </source>
</evidence>
<evidence type="ECO:0000313" key="2">
    <source>
        <dbReference type="EMBL" id="CDR33872.1"/>
    </source>
</evidence>